<sequence length="71" mass="8068">MKTPQAQYPSPLGRMQGERVDLDAVKQRGWQDQHILVVSDDDERLDVLERAVVRKIGNRLYGGPAKTGRHD</sequence>
<dbReference type="Proteomes" id="UP000613011">
    <property type="component" value="Unassembled WGS sequence"/>
</dbReference>
<evidence type="ECO:0000313" key="1">
    <source>
        <dbReference type="EMBL" id="MBL0419776.1"/>
    </source>
</evidence>
<name>A0A936ZL99_9BURK</name>
<accession>A0A936ZL99</accession>
<organism evidence="1 2">
    <name type="scientific">Ramlibacter aurantiacus</name>
    <dbReference type="NCBI Taxonomy" id="2801330"/>
    <lineage>
        <taxon>Bacteria</taxon>
        <taxon>Pseudomonadati</taxon>
        <taxon>Pseudomonadota</taxon>
        <taxon>Betaproteobacteria</taxon>
        <taxon>Burkholderiales</taxon>
        <taxon>Comamonadaceae</taxon>
        <taxon>Ramlibacter</taxon>
    </lineage>
</organism>
<keyword evidence="2" id="KW-1185">Reference proteome</keyword>
<protein>
    <submittedName>
        <fullName evidence="1">Uncharacterized protein</fullName>
    </submittedName>
</protein>
<dbReference type="RefSeq" id="WP_201682783.1">
    <property type="nucleotide sequence ID" value="NZ_JAEQNA010000001.1"/>
</dbReference>
<proteinExistence type="predicted"/>
<dbReference type="EMBL" id="JAEQNA010000001">
    <property type="protein sequence ID" value="MBL0419776.1"/>
    <property type="molecule type" value="Genomic_DNA"/>
</dbReference>
<comment type="caution">
    <text evidence="1">The sequence shown here is derived from an EMBL/GenBank/DDBJ whole genome shotgun (WGS) entry which is preliminary data.</text>
</comment>
<gene>
    <name evidence="1" type="ORF">JI739_05380</name>
</gene>
<dbReference type="AlphaFoldDB" id="A0A936ZL99"/>
<evidence type="ECO:0000313" key="2">
    <source>
        <dbReference type="Proteomes" id="UP000613011"/>
    </source>
</evidence>
<reference evidence="1" key="1">
    <citation type="submission" date="2021-01" db="EMBL/GenBank/DDBJ databases">
        <title>Ramlibacter sp. strain AW1 16S ribosomal RNA gene Genome sequencing and assembly.</title>
        <authorList>
            <person name="Kang M."/>
        </authorList>
    </citation>
    <scope>NUCLEOTIDE SEQUENCE</scope>
    <source>
        <strain evidence="1">AW1</strain>
    </source>
</reference>